<accession>U4KJ09</accession>
<keyword evidence="2" id="KW-1185">Reference proteome</keyword>
<protein>
    <submittedName>
        <fullName evidence="1">Uncharacterized protein</fullName>
    </submittedName>
</protein>
<dbReference type="AlphaFoldDB" id="U4KJ09"/>
<dbReference type="KEGG" id="vni:VIBNI_B1890"/>
<name>U4KJ09_9VIBR</name>
<dbReference type="PATRIC" id="fig|1260221.3.peg.5465"/>
<proteinExistence type="predicted"/>
<dbReference type="EMBL" id="FO203527">
    <property type="protein sequence ID" value="CCO61610.1"/>
    <property type="molecule type" value="Genomic_DNA"/>
</dbReference>
<dbReference type="eggNOG" id="ENOG5031NQY">
    <property type="taxonomic scope" value="Bacteria"/>
</dbReference>
<organism evidence="1 2">
    <name type="scientific">Vibrio nigripulchritudo</name>
    <dbReference type="NCBI Taxonomy" id="28173"/>
    <lineage>
        <taxon>Bacteria</taxon>
        <taxon>Pseudomonadati</taxon>
        <taxon>Pseudomonadota</taxon>
        <taxon>Gammaproteobacteria</taxon>
        <taxon>Vibrionales</taxon>
        <taxon>Vibrionaceae</taxon>
        <taxon>Vibrio</taxon>
    </lineage>
</organism>
<dbReference type="Proteomes" id="UP000016895">
    <property type="component" value="Chromosome 2"/>
</dbReference>
<sequence>MRIEFNLFEDNTQWEVTTHQINSDILLRSVLTQGHVSDINLRFAYDERSSKGTISNADNQVIGDFAVRF</sequence>
<gene>
    <name evidence="1" type="ORF">VIBNI_B1890</name>
</gene>
<evidence type="ECO:0000313" key="2">
    <source>
        <dbReference type="Proteomes" id="UP000016895"/>
    </source>
</evidence>
<reference evidence="1 2" key="1">
    <citation type="journal article" date="2013" name="ISME J.">
        <title>Comparative genomics of pathogenic lineages of Vibrio nigripulchritudo identifies virulence-associated traits.</title>
        <authorList>
            <person name="Goudenege D."/>
            <person name="Labreuche Y."/>
            <person name="Krin E."/>
            <person name="Ansquer D."/>
            <person name="Mangenot S."/>
            <person name="Calteau A."/>
            <person name="Medigue C."/>
            <person name="Mazel D."/>
            <person name="Polz M.F."/>
            <person name="Le Roux F."/>
        </authorList>
    </citation>
    <scope>NUCLEOTIDE SEQUENCE [LARGE SCALE GENOMIC DNA]</scope>
    <source>
        <strain evidence="2">SnF1</strain>
    </source>
</reference>
<evidence type="ECO:0000313" key="1">
    <source>
        <dbReference type="EMBL" id="CCO61610.1"/>
    </source>
</evidence>
<dbReference type="OrthoDB" id="5819165at2"/>
<dbReference type="RefSeq" id="WP_004401176.1">
    <property type="nucleotide sequence ID" value="NC_022543.1"/>
</dbReference>